<feature type="transmembrane region" description="Helical" evidence="7">
    <location>
        <begin position="218"/>
        <end position="245"/>
    </location>
</feature>
<keyword evidence="4 7" id="KW-1133">Transmembrane helix</keyword>
<feature type="compositionally biased region" description="Acidic residues" evidence="6">
    <location>
        <begin position="378"/>
        <end position="387"/>
    </location>
</feature>
<dbReference type="AlphaFoldDB" id="A0ABD5RM71"/>
<organism evidence="8 9">
    <name type="scientific">Halomarina salina</name>
    <dbReference type="NCBI Taxonomy" id="1872699"/>
    <lineage>
        <taxon>Archaea</taxon>
        <taxon>Methanobacteriati</taxon>
        <taxon>Methanobacteriota</taxon>
        <taxon>Stenosarchaea group</taxon>
        <taxon>Halobacteria</taxon>
        <taxon>Halobacteriales</taxon>
        <taxon>Natronomonadaceae</taxon>
        <taxon>Halomarina</taxon>
    </lineage>
</organism>
<feature type="transmembrane region" description="Helical" evidence="7">
    <location>
        <begin position="105"/>
        <end position="129"/>
    </location>
</feature>
<feature type="transmembrane region" description="Helical" evidence="7">
    <location>
        <begin position="63"/>
        <end position="84"/>
    </location>
</feature>
<evidence type="ECO:0000256" key="2">
    <source>
        <dbReference type="ARBA" id="ARBA00009773"/>
    </source>
</evidence>
<reference evidence="8 9" key="1">
    <citation type="journal article" date="2019" name="Int. J. Syst. Evol. Microbiol.">
        <title>The Global Catalogue of Microorganisms (GCM) 10K type strain sequencing project: providing services to taxonomists for standard genome sequencing and annotation.</title>
        <authorList>
            <consortium name="The Broad Institute Genomics Platform"/>
            <consortium name="The Broad Institute Genome Sequencing Center for Infectious Disease"/>
            <person name="Wu L."/>
            <person name="Ma J."/>
        </authorList>
    </citation>
    <scope>NUCLEOTIDE SEQUENCE [LARGE SCALE GENOMIC DNA]</scope>
    <source>
        <strain evidence="8 9">CGMCC 1.12543</strain>
    </source>
</reference>
<dbReference type="Proteomes" id="UP001596099">
    <property type="component" value="Unassembled WGS sequence"/>
</dbReference>
<sequence>MEFARRRRNVLAVLLVVFSLLAAAVLWEVVGTVFFAITVAYVLVPARNRLVNRGLSRRVSSGLVTLGAFGVVSFVVAAMGYLLYQRRDSALALIESLPDSLSVDVAGMTYAVELSEIVAVVTASIQGIATGLAPVLPVLALKLVLFAILLFGLLLRPGATGDGFRRVVPNEYHDILVSLNERIRQTLYGIYVLQAATAFGTGLVALVVFVVLGYESVFTLAIIAGLLQFIPVLGPSVLVAILALVDLVGPTPDPTRAVLVLVGGGVLIGAVPDAVIRPRLASWAADLPTSLYFIGFVGGILTVGAVGFIAGPLVVALVIEVVELLSAEQGAASDGDDGVGPDVDPTGGGGAGAVPDSDDPPAPPTDTPDATDSPESVPDTDGDGTPQ</sequence>
<evidence type="ECO:0000313" key="9">
    <source>
        <dbReference type="Proteomes" id="UP001596099"/>
    </source>
</evidence>
<evidence type="ECO:0000256" key="1">
    <source>
        <dbReference type="ARBA" id="ARBA00004141"/>
    </source>
</evidence>
<comment type="subcellular location">
    <subcellularLocation>
        <location evidence="1">Membrane</location>
        <topology evidence="1">Multi-pass membrane protein</topology>
    </subcellularLocation>
</comment>
<gene>
    <name evidence="8" type="ORF">ACFPYI_08315</name>
</gene>
<keyword evidence="9" id="KW-1185">Reference proteome</keyword>
<feature type="transmembrane region" description="Helical" evidence="7">
    <location>
        <begin position="12"/>
        <end position="43"/>
    </location>
</feature>
<evidence type="ECO:0000256" key="4">
    <source>
        <dbReference type="ARBA" id="ARBA00022989"/>
    </source>
</evidence>
<protein>
    <submittedName>
        <fullName evidence="8">AI-2E family transporter</fullName>
    </submittedName>
</protein>
<dbReference type="RefSeq" id="WP_247414232.1">
    <property type="nucleotide sequence ID" value="NZ_JALLGW010000001.1"/>
</dbReference>
<dbReference type="GO" id="GO:0016020">
    <property type="term" value="C:membrane"/>
    <property type="evidence" value="ECO:0007669"/>
    <property type="project" value="UniProtKB-SubCell"/>
</dbReference>
<evidence type="ECO:0000256" key="3">
    <source>
        <dbReference type="ARBA" id="ARBA00022692"/>
    </source>
</evidence>
<proteinExistence type="inferred from homology"/>
<name>A0ABD5RM71_9EURY</name>
<dbReference type="InterPro" id="IPR002549">
    <property type="entry name" value="AI-2E-like"/>
</dbReference>
<dbReference type="EMBL" id="JBHSQH010000001">
    <property type="protein sequence ID" value="MFC5971329.1"/>
    <property type="molecule type" value="Genomic_DNA"/>
</dbReference>
<feature type="region of interest" description="Disordered" evidence="6">
    <location>
        <begin position="331"/>
        <end position="387"/>
    </location>
</feature>
<evidence type="ECO:0000313" key="8">
    <source>
        <dbReference type="EMBL" id="MFC5971329.1"/>
    </source>
</evidence>
<keyword evidence="3 7" id="KW-0812">Transmembrane</keyword>
<dbReference type="PANTHER" id="PTHR21716">
    <property type="entry name" value="TRANSMEMBRANE PROTEIN"/>
    <property type="match status" value="1"/>
</dbReference>
<feature type="transmembrane region" description="Helical" evidence="7">
    <location>
        <begin position="291"/>
        <end position="319"/>
    </location>
</feature>
<comment type="caution">
    <text evidence="8">The sequence shown here is derived from an EMBL/GenBank/DDBJ whole genome shotgun (WGS) entry which is preliminary data.</text>
</comment>
<evidence type="ECO:0000256" key="5">
    <source>
        <dbReference type="ARBA" id="ARBA00023136"/>
    </source>
</evidence>
<dbReference type="Pfam" id="PF01594">
    <property type="entry name" value="AI-2E_transport"/>
    <property type="match status" value="1"/>
</dbReference>
<evidence type="ECO:0000256" key="7">
    <source>
        <dbReference type="SAM" id="Phobius"/>
    </source>
</evidence>
<feature type="transmembrane region" description="Helical" evidence="7">
    <location>
        <begin position="188"/>
        <end position="212"/>
    </location>
</feature>
<evidence type="ECO:0000256" key="6">
    <source>
        <dbReference type="SAM" id="MobiDB-lite"/>
    </source>
</evidence>
<dbReference type="PANTHER" id="PTHR21716:SF4">
    <property type="entry name" value="TRANSMEMBRANE PROTEIN 245"/>
    <property type="match status" value="1"/>
</dbReference>
<accession>A0ABD5RM71</accession>
<comment type="similarity">
    <text evidence="2">Belongs to the autoinducer-2 exporter (AI-2E) (TC 2.A.86) family.</text>
</comment>
<feature type="transmembrane region" description="Helical" evidence="7">
    <location>
        <begin position="135"/>
        <end position="155"/>
    </location>
</feature>
<feature type="transmembrane region" description="Helical" evidence="7">
    <location>
        <begin position="257"/>
        <end position="276"/>
    </location>
</feature>
<keyword evidence="5 7" id="KW-0472">Membrane</keyword>